<proteinExistence type="predicted"/>
<keyword evidence="1 2" id="KW-0732">Signal</keyword>
<gene>
    <name evidence="3" type="ORF">FNL38_103108</name>
</gene>
<dbReference type="Pfam" id="PF03480">
    <property type="entry name" value="DctP"/>
    <property type="match status" value="1"/>
</dbReference>
<protein>
    <submittedName>
        <fullName evidence="3">TRAP-type C4-dicarboxylate transport system substrate-binding protein</fullName>
    </submittedName>
</protein>
<comment type="caution">
    <text evidence="3">The sequence shown here is derived from an EMBL/GenBank/DDBJ whole genome shotgun (WGS) entry which is preliminary data.</text>
</comment>
<name>A0A652YQB4_NOCGL</name>
<dbReference type="GO" id="GO:0055085">
    <property type="term" value="P:transmembrane transport"/>
    <property type="evidence" value="ECO:0007669"/>
    <property type="project" value="InterPro"/>
</dbReference>
<dbReference type="InterPro" id="IPR018389">
    <property type="entry name" value="DctP_fam"/>
</dbReference>
<dbReference type="EMBL" id="VNIQ01000003">
    <property type="protein sequence ID" value="TYQ04758.1"/>
    <property type="molecule type" value="Genomic_DNA"/>
</dbReference>
<evidence type="ECO:0000256" key="2">
    <source>
        <dbReference type="SAM" id="SignalP"/>
    </source>
</evidence>
<feature type="chain" id="PRO_5038524507" evidence="2">
    <location>
        <begin position="23"/>
        <end position="425"/>
    </location>
</feature>
<dbReference type="NCBIfam" id="NF037995">
    <property type="entry name" value="TRAP_S1"/>
    <property type="match status" value="1"/>
</dbReference>
<accession>A0A652YQB4</accession>
<dbReference type="InterPro" id="IPR038404">
    <property type="entry name" value="TRAP_DctP_sf"/>
</dbReference>
<dbReference type="PROSITE" id="PS51257">
    <property type="entry name" value="PROKAR_LIPOPROTEIN"/>
    <property type="match status" value="1"/>
</dbReference>
<evidence type="ECO:0000313" key="3">
    <source>
        <dbReference type="EMBL" id="TYQ04758.1"/>
    </source>
</evidence>
<organism evidence="3">
    <name type="scientific">Nocardia globerula</name>
    <dbReference type="NCBI Taxonomy" id="1818"/>
    <lineage>
        <taxon>Bacteria</taxon>
        <taxon>Bacillati</taxon>
        <taxon>Actinomycetota</taxon>
        <taxon>Actinomycetes</taxon>
        <taxon>Mycobacteriales</taxon>
        <taxon>Nocardiaceae</taxon>
        <taxon>Nocardia</taxon>
    </lineage>
</organism>
<dbReference type="Gene3D" id="3.40.190.170">
    <property type="entry name" value="Bacterial extracellular solute-binding protein, family 7"/>
    <property type="match status" value="1"/>
</dbReference>
<reference evidence="3" key="1">
    <citation type="submission" date="2019-07" db="EMBL/GenBank/DDBJ databases">
        <title>Genomic Encyclopedia of Type Strains, Phase IV (KMG-IV): sequencing the most valuable type-strain genomes for metagenomic binning, comparative biology and taxonomic classification.</title>
        <authorList>
            <person name="Goeker M."/>
        </authorList>
    </citation>
    <scope>NUCLEOTIDE SEQUENCE</scope>
    <source>
        <strain evidence="3">DSM 44596</strain>
    </source>
</reference>
<feature type="signal peptide" evidence="2">
    <location>
        <begin position="1"/>
        <end position="22"/>
    </location>
</feature>
<dbReference type="PANTHER" id="PTHR33376">
    <property type="match status" value="1"/>
</dbReference>
<dbReference type="AlphaFoldDB" id="A0A652YQB4"/>
<dbReference type="PANTHER" id="PTHR33376:SF15">
    <property type="entry name" value="BLL6794 PROTEIN"/>
    <property type="match status" value="1"/>
</dbReference>
<sequence>MFSDKPKALLRFGALAAAGAIALTGCAETGGGNSGNGQGLAYGASKEEYQAAFADIDRITLHTQSPGAAGSTAGAFLENYLKSVEEWSGGKIEFDIAYSDAIAKAAQIDDAVRDGRLDIGQVVAIYEPKEYPATAALLDTSVLSDQSVVTGALQSNAWAPELAFKTPEIVAEFADRDMKLMFPAYNAGVNALFCTEARTTSSEIKGANISVGNTAGTQQVKAIGGNATSVAYTELYEALQRGVVDCSMSSPAVGILGGFIEAAHEVVIDPDAGLAVPTGNMVINQEVWNKLPLVARQLLWDRMKTFISGSIEDKIWPITVEAVDAIRAAGGSVQAFDPELRAKLQETNKSIVNDLAKNSTFEDGAQFAANAEELAAKWSKIVADLGYTNESDYNGFADWYAPGKIDIGPFVDRLFEEVFLPNRPS</sequence>
<evidence type="ECO:0000256" key="1">
    <source>
        <dbReference type="ARBA" id="ARBA00022729"/>
    </source>
</evidence>